<evidence type="ECO:0000313" key="3">
    <source>
        <dbReference type="Proteomes" id="UP000019804"/>
    </source>
</evidence>
<dbReference type="OrthoDB" id="4104179at2759"/>
<keyword evidence="2" id="KW-0378">Hydrolase</keyword>
<organism evidence="2 3">
    <name type="scientific">Aspergillus ruber (strain CBS 135680)</name>
    <dbReference type="NCBI Taxonomy" id="1388766"/>
    <lineage>
        <taxon>Eukaryota</taxon>
        <taxon>Fungi</taxon>
        <taxon>Dikarya</taxon>
        <taxon>Ascomycota</taxon>
        <taxon>Pezizomycotina</taxon>
        <taxon>Eurotiomycetes</taxon>
        <taxon>Eurotiomycetidae</taxon>
        <taxon>Eurotiales</taxon>
        <taxon>Aspergillaceae</taxon>
        <taxon>Aspergillus</taxon>
        <taxon>Aspergillus subgen. Aspergillus</taxon>
    </lineage>
</organism>
<dbReference type="GeneID" id="63696176"/>
<dbReference type="InterPro" id="IPR053169">
    <property type="entry name" value="MUG_Protein"/>
</dbReference>
<reference evidence="3" key="1">
    <citation type="journal article" date="2014" name="Nat. Commun.">
        <title>Genomic adaptations of the halophilic Dead Sea filamentous fungus Eurotium rubrum.</title>
        <authorList>
            <person name="Kis-Papo T."/>
            <person name="Weig A.R."/>
            <person name="Riley R."/>
            <person name="Persoh D."/>
            <person name="Salamov A."/>
            <person name="Sun H."/>
            <person name="Lipzen A."/>
            <person name="Wasser S.P."/>
            <person name="Rambold G."/>
            <person name="Grigoriev I.V."/>
            <person name="Nevo E."/>
        </authorList>
    </citation>
    <scope>NUCLEOTIDE SEQUENCE [LARGE SCALE GENOMIC DNA]</scope>
    <source>
        <strain evidence="3">CBS 135680</strain>
    </source>
</reference>
<accession>A0A017SMN2</accession>
<keyword evidence="2" id="KW-0326">Glycosidase</keyword>
<keyword evidence="3" id="KW-1185">Reference proteome</keyword>
<dbReference type="GO" id="GO:0016798">
    <property type="term" value="F:hydrolase activity, acting on glycosyl bonds"/>
    <property type="evidence" value="ECO:0007669"/>
    <property type="project" value="UniProtKB-KW"/>
</dbReference>
<sequence>MKLYTFSSISLYFISTQLGTTDALARRSQQFLAPPSQQDEQTKLSENTNAPSAPWNNESSISTNFDDLVAALDVMQKDYFELWQGTWPSSIDWTAAVLGTHVSATLSSLTSSKDDALIPLITKASDASDYSDGDETSTSVARTTSIALENLINRFFEHTSAFYFGEDAFALRNQAYDDMLWVVLGWLENIKFQTLHSDLRYTSNVTTGGWHGTQFEVPAAHRARLFYGLASDGWDVTLCEGGMIWSPYLAPYKNAITNELYIAASIGMYLYYPGDVIDSPFVAESTSASDGYPHNPIHLQAAMEGYKWLKNSNMTSENGLYGDGFHIRGWESAQQPGTRQCDVLNTMAYTYNQGVILSGLRGLWLATGSEEYLRDGHELVQKVIQATGWPNKGNKEWSGLGRGGIMEDTCDSSGSCSQDGQTFKSIFFQHFTEFCRETRPQEKRFLTQARRQTPSQGTHLYKWHQNQCRGYRSWVEHNAQAALKTRNERGQFGMWWGPAYGAQTMAVSSSPLARGAIDYRNYNQQGEDSEALIGALRSRDATEVPRNARTRAYDQGPHEGGAGGESAGMKSTSPPPDYNNRGRGRTVETQAGGVAVLRALYEWRQMA</sequence>
<name>A0A017SMN2_ASPRC</name>
<dbReference type="SUPFAM" id="SSF48208">
    <property type="entry name" value="Six-hairpin glycosidases"/>
    <property type="match status" value="1"/>
</dbReference>
<dbReference type="Gene3D" id="1.50.10.20">
    <property type="match status" value="1"/>
</dbReference>
<gene>
    <name evidence="2" type="ORF">EURHEDRAFT_409337</name>
</gene>
<dbReference type="EMBL" id="KK088414">
    <property type="protein sequence ID" value="EYE98026.1"/>
    <property type="molecule type" value="Genomic_DNA"/>
</dbReference>
<dbReference type="STRING" id="1388766.A0A017SMN2"/>
<evidence type="ECO:0000256" key="1">
    <source>
        <dbReference type="SAM" id="MobiDB-lite"/>
    </source>
</evidence>
<feature type="region of interest" description="Disordered" evidence="1">
    <location>
        <begin position="537"/>
        <end position="589"/>
    </location>
</feature>
<dbReference type="RefSeq" id="XP_040641714.1">
    <property type="nucleotide sequence ID" value="XM_040781052.1"/>
</dbReference>
<evidence type="ECO:0000313" key="2">
    <source>
        <dbReference type="EMBL" id="EYE98026.1"/>
    </source>
</evidence>
<dbReference type="HOGENOM" id="CLU_021766_1_0_1"/>
<feature type="region of interest" description="Disordered" evidence="1">
    <location>
        <begin position="32"/>
        <end position="59"/>
    </location>
</feature>
<dbReference type="AlphaFoldDB" id="A0A017SMN2"/>
<dbReference type="PANTHER" id="PTHR47791:SF2">
    <property type="entry name" value="ENDO MANNANASE, GH76 FAMILY (EUROFUNG)"/>
    <property type="match status" value="1"/>
</dbReference>
<dbReference type="Proteomes" id="UP000019804">
    <property type="component" value="Unassembled WGS sequence"/>
</dbReference>
<dbReference type="InterPro" id="IPR008928">
    <property type="entry name" value="6-hairpin_glycosidase_sf"/>
</dbReference>
<protein>
    <submittedName>
        <fullName evidence="2">Six-hairpin glycosidase</fullName>
    </submittedName>
</protein>
<dbReference type="Pfam" id="PF03663">
    <property type="entry name" value="Glyco_hydro_76"/>
    <property type="match status" value="1"/>
</dbReference>
<proteinExistence type="predicted"/>
<dbReference type="GO" id="GO:0005975">
    <property type="term" value="P:carbohydrate metabolic process"/>
    <property type="evidence" value="ECO:0007669"/>
    <property type="project" value="InterPro"/>
</dbReference>
<dbReference type="InterPro" id="IPR005198">
    <property type="entry name" value="Glyco_hydro_76"/>
</dbReference>
<dbReference type="PANTHER" id="PTHR47791">
    <property type="entry name" value="MEIOTICALLY UP-REGULATED GENE 191 PROTEIN"/>
    <property type="match status" value="1"/>
</dbReference>